<comment type="caution">
    <text evidence="6">Lacks conserved residue(s) required for the propagation of feature annotation.</text>
</comment>
<evidence type="ECO:0000256" key="6">
    <source>
        <dbReference type="PROSITE-ProRule" id="PRU01026"/>
    </source>
</evidence>
<accession>C9ZQH0</accession>
<organism evidence="10 11">
    <name type="scientific">Trypanosoma brucei gambiense (strain MHOM/CI/86/DAL972)</name>
    <dbReference type="NCBI Taxonomy" id="679716"/>
    <lineage>
        <taxon>Eukaryota</taxon>
        <taxon>Discoba</taxon>
        <taxon>Euglenozoa</taxon>
        <taxon>Kinetoplastea</taxon>
        <taxon>Metakinetoplastina</taxon>
        <taxon>Trypanosomatida</taxon>
        <taxon>Trypanosomatidae</taxon>
        <taxon>Trypanosoma</taxon>
    </lineage>
</organism>
<feature type="transmembrane region" description="Helical" evidence="8">
    <location>
        <begin position="6"/>
        <end position="30"/>
    </location>
</feature>
<keyword evidence="3 6" id="KW-0808">Transferase</keyword>
<reference evidence="11" key="1">
    <citation type="journal article" date="2010" name="PLoS Negl. Trop. Dis.">
        <title>The genome sequence of Trypanosoma brucei gambiense, causative agent of chronic human african trypanosomiasis.</title>
        <authorList>
            <person name="Jackson A.P."/>
            <person name="Sanders M."/>
            <person name="Berry A."/>
            <person name="McQuillan J."/>
            <person name="Aslett M.A."/>
            <person name="Quail M.A."/>
            <person name="Chukualim B."/>
            <person name="Capewell P."/>
            <person name="MacLeod A."/>
            <person name="Melville S.E."/>
            <person name="Gibson W."/>
            <person name="Barry J.D."/>
            <person name="Berriman M."/>
            <person name="Hertz-Fowler C."/>
        </authorList>
    </citation>
    <scope>NUCLEOTIDE SEQUENCE [LARGE SCALE GENOMIC DNA]</scope>
    <source>
        <strain evidence="11">MHOM/CI/86/DAL972</strain>
    </source>
</reference>
<keyword evidence="8" id="KW-0472">Membrane</keyword>
<feature type="binding site" evidence="6">
    <location>
        <position position="135"/>
    </location>
    <ligand>
        <name>S-adenosyl-L-methionine</name>
        <dbReference type="ChEBI" id="CHEBI:59789"/>
    </ligand>
</feature>
<evidence type="ECO:0000313" key="11">
    <source>
        <dbReference type="Proteomes" id="UP000002316"/>
    </source>
</evidence>
<dbReference type="CDD" id="cd02440">
    <property type="entry name" value="AdoMet_MTases"/>
    <property type="match status" value="1"/>
</dbReference>
<dbReference type="KEGG" id="tbg:TbgDal_VI1280"/>
<dbReference type="EC" id="2.1.1.-" evidence="7"/>
<keyword evidence="8" id="KW-0812">Transmembrane</keyword>
<evidence type="ECO:0000256" key="1">
    <source>
        <dbReference type="ARBA" id="ARBA00022552"/>
    </source>
</evidence>
<dbReference type="Proteomes" id="UP000002316">
    <property type="component" value="Chromosome 6"/>
</dbReference>
<evidence type="ECO:0000259" key="9">
    <source>
        <dbReference type="SMART" id="SM00650"/>
    </source>
</evidence>
<dbReference type="PROSITE" id="PS51689">
    <property type="entry name" value="SAM_RNA_A_N6_MT"/>
    <property type="match status" value="1"/>
</dbReference>
<dbReference type="InterPro" id="IPR029063">
    <property type="entry name" value="SAM-dependent_MTases_sf"/>
</dbReference>
<dbReference type="VEuPathDB" id="TriTrypDB:Tbg972.6.1280"/>
<dbReference type="GO" id="GO:0005730">
    <property type="term" value="C:nucleolus"/>
    <property type="evidence" value="ECO:0007669"/>
    <property type="project" value="TreeGrafter"/>
</dbReference>
<dbReference type="FunFam" id="1.10.8.480:FF:000010">
    <property type="entry name" value="rRNA adenine N(6)-methyltransferase"/>
    <property type="match status" value="1"/>
</dbReference>
<dbReference type="PANTHER" id="PTHR11727">
    <property type="entry name" value="DIMETHYLADENOSINE TRANSFERASE"/>
    <property type="match status" value="1"/>
</dbReference>
<comment type="similarity">
    <text evidence="6 7">Belongs to the class I-like SAM-binding methyltransferase superfamily. rRNA adenine N(6)-methyltransferase family.</text>
</comment>
<evidence type="ECO:0000256" key="2">
    <source>
        <dbReference type="ARBA" id="ARBA00022603"/>
    </source>
</evidence>
<evidence type="ECO:0000256" key="7">
    <source>
        <dbReference type="RuleBase" id="RU362106"/>
    </source>
</evidence>
<feature type="binding site" evidence="6">
    <location>
        <position position="199"/>
    </location>
    <ligand>
        <name>S-adenosyl-L-methionine</name>
        <dbReference type="ChEBI" id="CHEBI:59789"/>
    </ligand>
</feature>
<keyword evidence="5 6" id="KW-0694">RNA-binding</keyword>
<dbReference type="GeneID" id="23861759"/>
<evidence type="ECO:0000256" key="8">
    <source>
        <dbReference type="SAM" id="Phobius"/>
    </source>
</evidence>
<feature type="binding site" evidence="6">
    <location>
        <position position="108"/>
    </location>
    <ligand>
        <name>S-adenosyl-L-methionine</name>
        <dbReference type="ChEBI" id="CHEBI:59789"/>
    </ligand>
</feature>
<dbReference type="OrthoDB" id="74991at2759"/>
<evidence type="ECO:0000313" key="10">
    <source>
        <dbReference type="EMBL" id="CBH11650.1"/>
    </source>
</evidence>
<dbReference type="PROSITE" id="PS01131">
    <property type="entry name" value="RRNA_A_DIMETH"/>
    <property type="match status" value="1"/>
</dbReference>
<feature type="binding site" evidence="6">
    <location>
        <position position="110"/>
    </location>
    <ligand>
        <name>S-adenosyl-L-methionine</name>
        <dbReference type="ChEBI" id="CHEBI:59789"/>
    </ligand>
</feature>
<name>C9ZQH0_TRYB9</name>
<dbReference type="Gene3D" id="1.10.8.480">
    <property type="match status" value="1"/>
</dbReference>
<dbReference type="Pfam" id="PF00398">
    <property type="entry name" value="RrnaAD"/>
    <property type="match status" value="1"/>
</dbReference>
<evidence type="ECO:0000256" key="3">
    <source>
        <dbReference type="ARBA" id="ARBA00022679"/>
    </source>
</evidence>
<evidence type="ECO:0000256" key="4">
    <source>
        <dbReference type="ARBA" id="ARBA00022691"/>
    </source>
</evidence>
<feature type="domain" description="Ribosomal RNA adenine methylase transferase N-terminal" evidence="9">
    <location>
        <begin position="115"/>
        <end position="283"/>
    </location>
</feature>
<dbReference type="FunFam" id="3.40.50.150:FF:000081">
    <property type="entry name" value="rRNA adenine N(6)-methyltransferase"/>
    <property type="match status" value="1"/>
</dbReference>
<dbReference type="NCBIfam" id="TIGR00755">
    <property type="entry name" value="ksgA"/>
    <property type="match status" value="1"/>
</dbReference>
<proteinExistence type="inferred from homology"/>
<dbReference type="GO" id="GO:0003723">
    <property type="term" value="F:RNA binding"/>
    <property type="evidence" value="ECO:0007669"/>
    <property type="project" value="UniProtKB-UniRule"/>
</dbReference>
<evidence type="ECO:0000256" key="5">
    <source>
        <dbReference type="ARBA" id="ARBA00022884"/>
    </source>
</evidence>
<dbReference type="SMART" id="SM00650">
    <property type="entry name" value="rADc"/>
    <property type="match status" value="1"/>
</dbReference>
<sequence length="383" mass="43202">MYIYIYIYIDIPTCLRVLVFFIIASVVSVIGNKKKGLEAMPKEQRSVPMGVISAEPLQAAARKLKFTTKVTTLGKPEIRKATKKSAPTGLKTGGSQSGMVFNKGFGQHILKNPLVIAAIVEKAAVKPTDIVLEIGPGTGNLTEKLLQAAKKVIAFEVDPRMVAELNKRFQNSPLAPKLQVIRGNCLDHEFPYFDKCVANVPYAISSALVFKLLKRPNFKCAVLMFQREFALRVCAQPGSEAYCRLSVNSQLLARCSHLMKISKNSFNPPPKVESSVIRLDPKHPAPSVDFEEWDGLVKHIFNRKNKKVSSIFRTKNTVRTLYDKYCSYQRMEGVNDVKTFEEFRQHLESILQEPIFDKRARVLDQESIMELLCCFTKNDIHFV</sequence>
<protein>
    <recommendedName>
        <fullName evidence="7">rRNA adenine N(6)-methyltransferase</fullName>
        <ecNumber evidence="7">2.1.1.-</ecNumber>
    </recommendedName>
</protein>
<dbReference type="Gene3D" id="3.40.50.150">
    <property type="entry name" value="Vaccinia Virus protein VP39"/>
    <property type="match status" value="1"/>
</dbReference>
<dbReference type="InterPro" id="IPR020598">
    <property type="entry name" value="rRNA_Ade_methylase_Trfase_N"/>
</dbReference>
<gene>
    <name evidence="10" type="ORF">TbgDal_VI1280</name>
</gene>
<keyword evidence="4 6" id="KW-0949">S-adenosyl-L-methionine</keyword>
<keyword evidence="2 6" id="KW-0489">Methyltransferase</keyword>
<dbReference type="PANTHER" id="PTHR11727:SF7">
    <property type="entry name" value="DIMETHYLADENOSINE TRANSFERASE-RELATED"/>
    <property type="match status" value="1"/>
</dbReference>
<dbReference type="AlphaFoldDB" id="C9ZQH0"/>
<dbReference type="RefSeq" id="XP_011773935.1">
    <property type="nucleotide sequence ID" value="XM_011775633.1"/>
</dbReference>
<dbReference type="EMBL" id="FN554969">
    <property type="protein sequence ID" value="CBH11650.1"/>
    <property type="molecule type" value="Genomic_DNA"/>
</dbReference>
<dbReference type="SUPFAM" id="SSF53335">
    <property type="entry name" value="S-adenosyl-L-methionine-dependent methyltransferases"/>
    <property type="match status" value="1"/>
</dbReference>
<dbReference type="InterPro" id="IPR001737">
    <property type="entry name" value="KsgA/Erm"/>
</dbReference>
<keyword evidence="1 7" id="KW-0698">rRNA processing</keyword>
<dbReference type="InterPro" id="IPR020596">
    <property type="entry name" value="rRNA_Ade_Mease_Trfase_CS"/>
</dbReference>
<dbReference type="InterPro" id="IPR011530">
    <property type="entry name" value="rRNA_adenine_dimethylase"/>
</dbReference>
<dbReference type="GO" id="GO:0000179">
    <property type="term" value="F:rRNA (adenine-N6,N6-)-dimethyltransferase activity"/>
    <property type="evidence" value="ECO:0007669"/>
    <property type="project" value="UniProtKB-UniRule"/>
</dbReference>
<keyword evidence="8" id="KW-1133">Transmembrane helix</keyword>
<feature type="binding site" evidence="6">
    <location>
        <position position="156"/>
    </location>
    <ligand>
        <name>S-adenosyl-L-methionine</name>
        <dbReference type="ChEBI" id="CHEBI:59789"/>
    </ligand>
</feature>